<feature type="region of interest" description="Disordered" evidence="1">
    <location>
        <begin position="25"/>
        <end position="132"/>
    </location>
</feature>
<name>A0ABT7L6M9_9BACI</name>
<feature type="compositionally biased region" description="Basic and acidic residues" evidence="1">
    <location>
        <begin position="25"/>
        <end position="36"/>
    </location>
</feature>
<gene>
    <name evidence="2" type="ORF">QQS35_13720</name>
</gene>
<feature type="compositionally biased region" description="Polar residues" evidence="1">
    <location>
        <begin position="117"/>
        <end position="131"/>
    </location>
</feature>
<reference evidence="2 3" key="1">
    <citation type="submission" date="2023-06" db="EMBL/GenBank/DDBJ databases">
        <title>Aquibacillus rhizosphaerae LR5S19.</title>
        <authorList>
            <person name="Sun J.-Q."/>
        </authorList>
    </citation>
    <scope>NUCLEOTIDE SEQUENCE [LARGE SCALE GENOMIC DNA]</scope>
    <source>
        <strain evidence="2 3">LR5S19</strain>
    </source>
</reference>
<feature type="region of interest" description="Disordered" evidence="1">
    <location>
        <begin position="145"/>
        <end position="166"/>
    </location>
</feature>
<accession>A0ABT7L6M9</accession>
<evidence type="ECO:0000313" key="3">
    <source>
        <dbReference type="Proteomes" id="UP001235343"/>
    </source>
</evidence>
<comment type="caution">
    <text evidence="2">The sequence shown here is derived from an EMBL/GenBank/DDBJ whole genome shotgun (WGS) entry which is preliminary data.</text>
</comment>
<sequence>MEDLFGMIIPLLAAAAWLFGSFKKQDEKNKPAEKNQHPRPTSTPSGRTDYEVSSPVDDYDDSSTKMGPQRYYEEKKQQLDQLKDHMEIGGNITSGQREQNSMINEVSRKGKNKKTNKSPSSRKSETFSIAKNMSKRGLAESIVMAEVLGPPKSQKPHRNIMQNRRS</sequence>
<keyword evidence="3" id="KW-1185">Reference proteome</keyword>
<evidence type="ECO:0000313" key="2">
    <source>
        <dbReference type="EMBL" id="MDL4841501.1"/>
    </source>
</evidence>
<protein>
    <submittedName>
        <fullName evidence="2">Uncharacterized protein</fullName>
    </submittedName>
</protein>
<feature type="compositionally biased region" description="Polar residues" evidence="1">
    <location>
        <begin position="91"/>
        <end position="104"/>
    </location>
</feature>
<evidence type="ECO:0000256" key="1">
    <source>
        <dbReference type="SAM" id="MobiDB-lite"/>
    </source>
</evidence>
<dbReference type="Proteomes" id="UP001235343">
    <property type="component" value="Unassembled WGS sequence"/>
</dbReference>
<feature type="compositionally biased region" description="Basic residues" evidence="1">
    <location>
        <begin position="154"/>
        <end position="166"/>
    </location>
</feature>
<proteinExistence type="predicted"/>
<feature type="compositionally biased region" description="Basic and acidic residues" evidence="1">
    <location>
        <begin position="71"/>
        <end position="87"/>
    </location>
</feature>
<dbReference type="RefSeq" id="WP_285932786.1">
    <property type="nucleotide sequence ID" value="NZ_JASTZU010000041.1"/>
</dbReference>
<organism evidence="2 3">
    <name type="scientific">Aquibacillus rhizosphaerae</name>
    <dbReference type="NCBI Taxonomy" id="3051431"/>
    <lineage>
        <taxon>Bacteria</taxon>
        <taxon>Bacillati</taxon>
        <taxon>Bacillota</taxon>
        <taxon>Bacilli</taxon>
        <taxon>Bacillales</taxon>
        <taxon>Bacillaceae</taxon>
        <taxon>Aquibacillus</taxon>
    </lineage>
</organism>
<dbReference type="EMBL" id="JASTZU010000041">
    <property type="protein sequence ID" value="MDL4841501.1"/>
    <property type="molecule type" value="Genomic_DNA"/>
</dbReference>